<dbReference type="GeneID" id="40316030"/>
<feature type="region of interest" description="Disordered" evidence="1">
    <location>
        <begin position="1614"/>
        <end position="1637"/>
    </location>
</feature>
<dbReference type="Pfam" id="PF12739">
    <property type="entry name" value="TRAPPC-Trs85"/>
    <property type="match status" value="1"/>
</dbReference>
<evidence type="ECO:0000313" key="3">
    <source>
        <dbReference type="Proteomes" id="UP000284403"/>
    </source>
</evidence>
<gene>
    <name evidence="2" type="ORF">Tco025E_02419</name>
</gene>
<dbReference type="EMBL" id="MKKU01000093">
    <property type="protein sequence ID" value="RNF24904.1"/>
    <property type="molecule type" value="Genomic_DNA"/>
</dbReference>
<comment type="caution">
    <text evidence="2">The sequence shown here is derived from an EMBL/GenBank/DDBJ whole genome shotgun (WGS) entry which is preliminary data.</text>
</comment>
<name>A0A422Q4L5_9TRYP</name>
<proteinExistence type="predicted"/>
<feature type="compositionally biased region" description="Low complexity" evidence="1">
    <location>
        <begin position="1691"/>
        <end position="1702"/>
    </location>
</feature>
<dbReference type="OrthoDB" id="437922at2759"/>
<organism evidence="2 3">
    <name type="scientific">Trypanosoma conorhini</name>
    <dbReference type="NCBI Taxonomy" id="83891"/>
    <lineage>
        <taxon>Eukaryota</taxon>
        <taxon>Discoba</taxon>
        <taxon>Euglenozoa</taxon>
        <taxon>Kinetoplastea</taxon>
        <taxon>Metakinetoplastina</taxon>
        <taxon>Trypanosomatida</taxon>
        <taxon>Trypanosomatidae</taxon>
        <taxon>Trypanosoma</taxon>
    </lineage>
</organism>
<feature type="compositionally biased region" description="Polar residues" evidence="1">
    <location>
        <begin position="307"/>
        <end position="328"/>
    </location>
</feature>
<evidence type="ECO:0000256" key="1">
    <source>
        <dbReference type="SAM" id="MobiDB-lite"/>
    </source>
</evidence>
<feature type="region of interest" description="Disordered" evidence="1">
    <location>
        <begin position="1248"/>
        <end position="1271"/>
    </location>
</feature>
<accession>A0A422Q4L5</accession>
<dbReference type="PANTHER" id="PTHR12975">
    <property type="entry name" value="TRANSPORT PROTEIN TRAPP"/>
    <property type="match status" value="1"/>
</dbReference>
<feature type="region of interest" description="Disordered" evidence="1">
    <location>
        <begin position="277"/>
        <end position="330"/>
    </location>
</feature>
<dbReference type="InterPro" id="IPR024420">
    <property type="entry name" value="TRAPP_III_complex_Trs85"/>
</dbReference>
<reference evidence="2 3" key="1">
    <citation type="journal article" date="2018" name="BMC Genomics">
        <title>Genomic comparison of Trypanosoma conorhini and Trypanosoma rangeli to Trypanosoma cruzi strains of high and low virulence.</title>
        <authorList>
            <person name="Bradwell K.R."/>
            <person name="Koparde V.N."/>
            <person name="Matveyev A.V."/>
            <person name="Serrano M.G."/>
            <person name="Alves J.M."/>
            <person name="Parikh H."/>
            <person name="Huang B."/>
            <person name="Lee V."/>
            <person name="Espinosa-Alvarez O."/>
            <person name="Ortiz P.A."/>
            <person name="Costa-Martins A.G."/>
            <person name="Teixeira M.M."/>
            <person name="Buck G.A."/>
        </authorList>
    </citation>
    <scope>NUCLEOTIDE SEQUENCE [LARGE SCALE GENOMIC DNA]</scope>
    <source>
        <strain evidence="2 3">025E</strain>
    </source>
</reference>
<dbReference type="PANTHER" id="PTHR12975:SF6">
    <property type="entry name" value="TRAFFICKING PROTEIN PARTICLE COMPLEX SUBUNIT 8"/>
    <property type="match status" value="1"/>
</dbReference>
<dbReference type="Proteomes" id="UP000284403">
    <property type="component" value="Unassembled WGS sequence"/>
</dbReference>
<feature type="region of interest" description="Disordered" evidence="1">
    <location>
        <begin position="1650"/>
        <end position="1702"/>
    </location>
</feature>
<keyword evidence="3" id="KW-1185">Reference proteome</keyword>
<dbReference type="RefSeq" id="XP_029230590.1">
    <property type="nucleotide sequence ID" value="XM_029369345.1"/>
</dbReference>
<evidence type="ECO:0000313" key="2">
    <source>
        <dbReference type="EMBL" id="RNF24904.1"/>
    </source>
</evidence>
<feature type="compositionally biased region" description="Gly residues" evidence="1">
    <location>
        <begin position="293"/>
        <end position="303"/>
    </location>
</feature>
<dbReference type="GO" id="GO:1990072">
    <property type="term" value="C:TRAPPIII protein complex"/>
    <property type="evidence" value="ECO:0007669"/>
    <property type="project" value="TreeGrafter"/>
</dbReference>
<protein>
    <recommendedName>
        <fullName evidence="4">ER-Golgi trafficking TRAPP I complex 85 kDa subunit family protein</fullName>
    </recommendedName>
</protein>
<sequence length="1702" mass="183574">MEFKQWTENRYRHPVVLVFASPTAEQACGRNGMDLIQMLRPFSVHPTELFAHLGDRADTVLVRNFGVRLTRLQCVREVDAVHCARHLRHVLRDHAAMELAYGEQLDRAMSCLLKENGGIVAGPRPAAQVASQLLERSHPAWHSQFIRDYACLVRCSHFDTLDHPLGCIYAASTREAGGVEGIMREFKEQQKQPAETRRGMPCMDDDLHSYFLLLHDMTEGPSLEEARRMFVAVQVQYGHAHCALVKINSVANPQDVKSIDPSLWVEANVPAVDVPSRQAVHAAQRQATDTHFSGGGSTEGSRGGSALSATVGSLSPAEGSSNSASGHANTAAPASLQFPRVATRFGSWSDGMAKVTGCYLSPENVEELRQVMAYYLSRSLFNFVERKLRVLVLAINEKRVTTFGKVAAWFRNKDEAKVKRETWVASREGGPTMYLAGSLEMQMRRAADLLLALADYDSAISYYRMCRSEALATVSSREFNRPLIAACQEGIGVCDLLLGRLPLPSTAPWAVGGTTSKGGVDCRLEVAQNDYAACQVHTYALRLSLMLYEYCRTRSPPAVDRAAAALLHVQRAGTGSKNKLYSAVLHELLAAVLLFRNPPLPAGMSVPALLPNSFPLRSHVRQYARHMIIAGSAHLENNLLESSLRCYLRALRVCGGAGRRGNWQLIFEHLHTLLAHIYRKLGNQIRSIVMASIAVSMGTPMYSNPHTGPHNFDAFWGRQRRVLGNLGYTLCPHMVAPCVLPESIRVSTNALRAAEATALESQAVSDELAELEWQKMEEKLRRHYTGCASAPPRHRLNSRDEPGGMRRYSMHLTEPLEITFTLRNPIGGPLTAEKLCLLYVAKQKPDQLWKSAAAQTVELPAAASKSVSLSFSPSEEGTYVIIGLCWTLMELEGYYYFATQTHKAEGGGGAFEYAIEHPVPDVAAAANIEVAVAPPQAWITARLDPELPPLLRDGEYYQTTLVLTNESSYRTARNIALQRSPRNAHVAWMDGFSLERNLDAEATLALEEELAPKAIVTLPLTVQAHHSRDSSARCKNNIFFLVGYTSGSQKEEGVLSPGASVTSTFVASRFHRFFRRFVVKSAILLSSMVLPPANATLATAALITASNVSEARDPPLRVSRVMVVHRPRWRVAPTSLGSLLADNALDCILSPGAALCVPLSVVSETPAATSADGAAAMVEEVCIPLSSALPGAARRTAVEANIGAGVVDSAVNVYFMRCSFRGPGTIGEVNVPEALPFYLDKAGVSTTSAGTNEAAAPQENPYHPHPQRQQHQHSLVSVVEPFTPICVAVVWAVEEQGHMHSGHVFHFFDPVHCLSSCESSVAEAHERLQEHLCESMIENRTLHARHGALFYHVAVPYTVESTADSPDAVMIPVTVHCRSLAAHPLLVTVKTTTPGSLASVPSSTSSPVPVVFVGKTSAGFLLLPHENYSLKFTACAFAPGVADCNLFEVSAVALRLPPVGDRGAWQTGTSRSALMTLLGGTTACLVGAPEPCIAAGLGGGGCGGSNCSGGGTAHLGGVGALVCESIRIVVLGHGIAAIARVLFLSSSSAAMQAAAARVQPFQEEAELYERQCKALEQWRALHEASAGTQVQKEDALLSLYPPRAHDLAEKLQKRPLPTGQSDTPLSQPHCGSAGGTGSTGAAALGYVAASPTSSDGAVDVASRVEQQDSQQGLRDVTLSRGESSELETDTSDSSTTSGDEPA</sequence>
<evidence type="ECO:0008006" key="4">
    <source>
        <dbReference type="Google" id="ProtNLM"/>
    </source>
</evidence>